<evidence type="ECO:0000313" key="2">
    <source>
        <dbReference type="EMBL" id="KAF0764933.1"/>
    </source>
</evidence>
<dbReference type="InterPro" id="IPR012675">
    <property type="entry name" value="Beta-grasp_dom_sf"/>
</dbReference>
<evidence type="ECO:0000259" key="1">
    <source>
        <dbReference type="PROSITE" id="PS51880"/>
    </source>
</evidence>
<dbReference type="InterPro" id="IPR004095">
    <property type="entry name" value="TGS"/>
</dbReference>
<feature type="non-terminal residue" evidence="2">
    <location>
        <position position="112"/>
    </location>
</feature>
<dbReference type="VEuPathDB" id="FungiDB:H257_06793"/>
<dbReference type="InterPro" id="IPR012676">
    <property type="entry name" value="TGS-like"/>
</dbReference>
<feature type="domain" description="TGS" evidence="1">
    <location>
        <begin position="77"/>
        <end position="112"/>
    </location>
</feature>
<dbReference type="PROSITE" id="PS51880">
    <property type="entry name" value="TGS"/>
    <property type="match status" value="1"/>
</dbReference>
<dbReference type="SUPFAM" id="SSF81271">
    <property type="entry name" value="TGS-like"/>
    <property type="match status" value="1"/>
</dbReference>
<protein>
    <recommendedName>
        <fullName evidence="1">TGS domain-containing protein</fullName>
    </recommendedName>
</protein>
<dbReference type="Pfam" id="PF02824">
    <property type="entry name" value="TGS"/>
    <property type="match status" value="1"/>
</dbReference>
<proteinExistence type="predicted"/>
<dbReference type="EMBL" id="VJMI01007039">
    <property type="protein sequence ID" value="KAF0764933.1"/>
    <property type="molecule type" value="Genomic_DNA"/>
</dbReference>
<dbReference type="Gene3D" id="3.10.20.30">
    <property type="match status" value="1"/>
</dbReference>
<organism evidence="2 3">
    <name type="scientific">Aphanomyces astaci</name>
    <name type="common">Crayfish plague agent</name>
    <dbReference type="NCBI Taxonomy" id="112090"/>
    <lineage>
        <taxon>Eukaryota</taxon>
        <taxon>Sar</taxon>
        <taxon>Stramenopiles</taxon>
        <taxon>Oomycota</taxon>
        <taxon>Saprolegniomycetes</taxon>
        <taxon>Saprolegniales</taxon>
        <taxon>Verrucalvaceae</taxon>
        <taxon>Aphanomyces</taxon>
    </lineage>
</organism>
<evidence type="ECO:0000313" key="3">
    <source>
        <dbReference type="Proteomes" id="UP000469452"/>
    </source>
</evidence>
<dbReference type="Proteomes" id="UP000469452">
    <property type="component" value="Unassembled WGS sequence"/>
</dbReference>
<accession>A0A6A5ASN1</accession>
<comment type="caution">
    <text evidence="2">The sequence shown here is derived from an EMBL/GenBank/DDBJ whole genome shotgun (WGS) entry which is preliminary data.</text>
</comment>
<reference evidence="2 3" key="1">
    <citation type="submission" date="2019-06" db="EMBL/GenBank/DDBJ databases">
        <title>Genomics analysis of Aphanomyces spp. identifies a new class of oomycete effector associated with host adaptation.</title>
        <authorList>
            <person name="Gaulin E."/>
        </authorList>
    </citation>
    <scope>NUCLEOTIDE SEQUENCE [LARGE SCALE GENOMIC DNA]</scope>
    <source>
        <strain evidence="2 3">E</strain>
    </source>
</reference>
<sequence length="112" mass="12201">MADAAAAKLEDVTLTEKDTKRVQTRLTKASGPSIVDSTKIGLPFTVEPNPAFLQRRIAVYDRVMAKQKEEIAAQPRKPIKITLPDGNVKEGISWETTPLDIAKAISQGLAET</sequence>
<gene>
    <name evidence="2" type="ORF">AaE_003023</name>
</gene>
<dbReference type="AlphaFoldDB" id="A0A6A5ASN1"/>
<name>A0A6A5ASN1_APHAT</name>